<dbReference type="PROSITE" id="PS50030">
    <property type="entry name" value="UBA"/>
    <property type="match status" value="1"/>
</dbReference>
<dbReference type="Pfam" id="PF12002">
    <property type="entry name" value="MgsA_C"/>
    <property type="match status" value="1"/>
</dbReference>
<evidence type="ECO:0000259" key="4">
    <source>
        <dbReference type="PROSITE" id="PS50030"/>
    </source>
</evidence>
<dbReference type="Gene3D" id="1.10.8.60">
    <property type="match status" value="1"/>
</dbReference>
<dbReference type="InterPro" id="IPR015940">
    <property type="entry name" value="UBA"/>
</dbReference>
<dbReference type="PANTHER" id="PTHR13779">
    <property type="entry name" value="WERNER HELICASE-INTERACTING PROTEIN 1 FAMILY MEMBER"/>
    <property type="match status" value="1"/>
</dbReference>
<dbReference type="CDD" id="cd18139">
    <property type="entry name" value="HLD_clamp_RarA"/>
    <property type="match status" value="1"/>
</dbReference>
<dbReference type="InterPro" id="IPR009060">
    <property type="entry name" value="UBA-like_sf"/>
</dbReference>
<dbReference type="InterPro" id="IPR051314">
    <property type="entry name" value="AAA_ATPase_RarA/MGS1/WRNIP1"/>
</dbReference>
<feature type="region of interest" description="Disordered" evidence="3">
    <location>
        <begin position="78"/>
        <end position="115"/>
    </location>
</feature>
<comment type="caution">
    <text evidence="5">The sequence shown here is derived from an EMBL/GenBank/DDBJ whole genome shotgun (WGS) entry which is preliminary data.</text>
</comment>
<reference evidence="5 6" key="1">
    <citation type="journal article" date="2021" name="Comput. Struct. Biotechnol. J.">
        <title>De novo genome assembly of the potent medicinal plant Rehmannia glutinosa using nanopore technology.</title>
        <authorList>
            <person name="Ma L."/>
            <person name="Dong C."/>
            <person name="Song C."/>
            <person name="Wang X."/>
            <person name="Zheng X."/>
            <person name="Niu Y."/>
            <person name="Chen S."/>
            <person name="Feng W."/>
        </authorList>
    </citation>
    <scope>NUCLEOTIDE SEQUENCE [LARGE SCALE GENOMIC DNA]</scope>
    <source>
        <strain evidence="5">DH-2019</strain>
    </source>
</reference>
<gene>
    <name evidence="5" type="ORF">DH2020_031444</name>
</gene>
<dbReference type="Pfam" id="PF22562">
    <property type="entry name" value="UBA_7"/>
    <property type="match status" value="1"/>
</dbReference>
<dbReference type="Gene3D" id="1.20.272.10">
    <property type="match status" value="1"/>
</dbReference>
<evidence type="ECO:0000256" key="3">
    <source>
        <dbReference type="SAM" id="MobiDB-lite"/>
    </source>
</evidence>
<dbReference type="InterPro" id="IPR032423">
    <property type="entry name" value="AAA_assoc_2"/>
</dbReference>
<organism evidence="5 6">
    <name type="scientific">Rehmannia glutinosa</name>
    <name type="common">Chinese foxglove</name>
    <dbReference type="NCBI Taxonomy" id="99300"/>
    <lineage>
        <taxon>Eukaryota</taxon>
        <taxon>Viridiplantae</taxon>
        <taxon>Streptophyta</taxon>
        <taxon>Embryophyta</taxon>
        <taxon>Tracheophyta</taxon>
        <taxon>Spermatophyta</taxon>
        <taxon>Magnoliopsida</taxon>
        <taxon>eudicotyledons</taxon>
        <taxon>Gunneridae</taxon>
        <taxon>Pentapetalae</taxon>
        <taxon>asterids</taxon>
        <taxon>lamiids</taxon>
        <taxon>Lamiales</taxon>
        <taxon>Orobanchaceae</taxon>
        <taxon>Rehmannieae</taxon>
        <taxon>Rehmannia</taxon>
    </lineage>
</organism>
<dbReference type="EMBL" id="JABTTQ020001133">
    <property type="protein sequence ID" value="KAK6134818.1"/>
    <property type="molecule type" value="Genomic_DNA"/>
</dbReference>
<protein>
    <recommendedName>
        <fullName evidence="4">UBA domain-containing protein</fullName>
    </recommendedName>
</protein>
<keyword evidence="1" id="KW-0547">Nucleotide-binding</keyword>
<name>A0ABR0VI14_REHGL</name>
<dbReference type="SMART" id="SM00165">
    <property type="entry name" value="UBA"/>
    <property type="match status" value="1"/>
</dbReference>
<keyword evidence="2" id="KW-0067">ATP-binding</keyword>
<accession>A0ABR0VI14</accession>
<evidence type="ECO:0000313" key="5">
    <source>
        <dbReference type="EMBL" id="KAK6134818.1"/>
    </source>
</evidence>
<dbReference type="Gene3D" id="1.10.8.10">
    <property type="entry name" value="DNA helicase RuvA subunit, C-terminal domain"/>
    <property type="match status" value="1"/>
</dbReference>
<feature type="domain" description="UBA" evidence="4">
    <location>
        <begin position="2"/>
        <end position="41"/>
    </location>
</feature>
<evidence type="ECO:0000313" key="6">
    <source>
        <dbReference type="Proteomes" id="UP001318860"/>
    </source>
</evidence>
<evidence type="ECO:0000256" key="2">
    <source>
        <dbReference type="ARBA" id="ARBA00022840"/>
    </source>
</evidence>
<dbReference type="SUPFAM" id="SSF46934">
    <property type="entry name" value="UBA-like"/>
    <property type="match status" value="1"/>
</dbReference>
<dbReference type="InterPro" id="IPR008921">
    <property type="entry name" value="DNA_pol3_clamp-load_cplx_C"/>
</dbReference>
<dbReference type="InterPro" id="IPR021886">
    <property type="entry name" value="MgsA_C"/>
</dbReference>
<evidence type="ECO:0000256" key="1">
    <source>
        <dbReference type="ARBA" id="ARBA00022741"/>
    </source>
</evidence>
<sequence length="373" mass="41132">MEIETEIQQLVNMGFPTELAAQALAAAAGNLLKATDWLLNHNNDPPPIVQPKINRFFHHHPNKHHNPPKTHQDYEEMEGYEQSILSGHPKKRQKLAENQENIQKPSPPPHAPLPERMRPRVLEEVVGQDHLLGRNSSSVRCSMAAASFRRPVGPTRHRGLAASVNRTVRFQVNDEAIDFLSLHCDGDARVALNALEAAAIASAAKIEDGESRVVIALNDVREVLQCKHLAYDRAGEEHYNMISALIKSMRGSDADAAIYWLARMVEGGEKPLYIARRLISFAIEDVGLADPQAITHAVSCYQACCFLGMPECDVILSQCVAYMALARKSVSVSRAIESARKVVKASVGQEANEGSYVGEFMMKKDTSNINCGI</sequence>
<dbReference type="Proteomes" id="UP001318860">
    <property type="component" value="Unassembled WGS sequence"/>
</dbReference>
<proteinExistence type="predicted"/>
<dbReference type="SUPFAM" id="SSF48019">
    <property type="entry name" value="post-AAA+ oligomerization domain-like"/>
    <property type="match status" value="1"/>
</dbReference>
<dbReference type="Pfam" id="PF16193">
    <property type="entry name" value="AAA_assoc_2"/>
    <property type="match status" value="1"/>
</dbReference>
<keyword evidence="6" id="KW-1185">Reference proteome</keyword>
<dbReference type="PANTHER" id="PTHR13779:SF7">
    <property type="entry name" value="ATPASE WRNIP1"/>
    <property type="match status" value="1"/>
</dbReference>